<evidence type="ECO:0000313" key="2">
    <source>
        <dbReference type="EMBL" id="SDB35838.1"/>
    </source>
</evidence>
<accession>A0A1G6CSJ3</accession>
<dbReference type="AlphaFoldDB" id="A0A1G6CSJ3"/>
<sequence>MNRTKRNELFGFGKGCGTILYCLLMFWFYAGMVFGSFIVPLWYPV</sequence>
<feature type="transmembrane region" description="Helical" evidence="1">
    <location>
        <begin position="20"/>
        <end position="43"/>
    </location>
</feature>
<name>A0A1G6CSJ3_EUBOX</name>
<keyword evidence="1" id="KW-0472">Membrane</keyword>
<evidence type="ECO:0000313" key="3">
    <source>
        <dbReference type="Proteomes" id="UP000199228"/>
    </source>
</evidence>
<keyword evidence="3" id="KW-1185">Reference proteome</keyword>
<gene>
    <name evidence="2" type="ORF">SAMN02910417_02642</name>
</gene>
<protein>
    <submittedName>
        <fullName evidence="2">Uncharacterized protein</fullName>
    </submittedName>
</protein>
<reference evidence="2 3" key="1">
    <citation type="submission" date="2016-10" db="EMBL/GenBank/DDBJ databases">
        <authorList>
            <person name="de Groot N.N."/>
        </authorList>
    </citation>
    <scope>NUCLEOTIDE SEQUENCE [LARGE SCALE GENOMIC DNA]</scope>
    <source>
        <strain evidence="2 3">DSM 3217</strain>
    </source>
</reference>
<proteinExistence type="predicted"/>
<keyword evidence="1" id="KW-0812">Transmembrane</keyword>
<dbReference type="EMBL" id="FMXR01000027">
    <property type="protein sequence ID" value="SDB35838.1"/>
    <property type="molecule type" value="Genomic_DNA"/>
</dbReference>
<evidence type="ECO:0000256" key="1">
    <source>
        <dbReference type="SAM" id="Phobius"/>
    </source>
</evidence>
<keyword evidence="1" id="KW-1133">Transmembrane helix</keyword>
<dbReference type="Proteomes" id="UP000199228">
    <property type="component" value="Unassembled WGS sequence"/>
</dbReference>
<dbReference type="RefSeq" id="WP_176762426.1">
    <property type="nucleotide sequence ID" value="NZ_FMXR01000027.1"/>
</dbReference>
<organism evidence="2 3">
    <name type="scientific">Eubacterium oxidoreducens</name>
    <dbReference type="NCBI Taxonomy" id="1732"/>
    <lineage>
        <taxon>Bacteria</taxon>
        <taxon>Bacillati</taxon>
        <taxon>Bacillota</taxon>
        <taxon>Clostridia</taxon>
        <taxon>Eubacteriales</taxon>
        <taxon>Eubacteriaceae</taxon>
        <taxon>Eubacterium</taxon>
    </lineage>
</organism>